<name>A0A8S4QRN9_9NEOP</name>
<organism evidence="1 2">
    <name type="scientific">Pararge aegeria aegeria</name>
    <dbReference type="NCBI Taxonomy" id="348720"/>
    <lineage>
        <taxon>Eukaryota</taxon>
        <taxon>Metazoa</taxon>
        <taxon>Ecdysozoa</taxon>
        <taxon>Arthropoda</taxon>
        <taxon>Hexapoda</taxon>
        <taxon>Insecta</taxon>
        <taxon>Pterygota</taxon>
        <taxon>Neoptera</taxon>
        <taxon>Endopterygota</taxon>
        <taxon>Lepidoptera</taxon>
        <taxon>Glossata</taxon>
        <taxon>Ditrysia</taxon>
        <taxon>Papilionoidea</taxon>
        <taxon>Nymphalidae</taxon>
        <taxon>Satyrinae</taxon>
        <taxon>Satyrini</taxon>
        <taxon>Parargina</taxon>
        <taxon>Pararge</taxon>
    </lineage>
</organism>
<keyword evidence="2" id="KW-1185">Reference proteome</keyword>
<comment type="caution">
    <text evidence="1">The sequence shown here is derived from an EMBL/GenBank/DDBJ whole genome shotgun (WGS) entry which is preliminary data.</text>
</comment>
<proteinExistence type="predicted"/>
<evidence type="ECO:0000313" key="1">
    <source>
        <dbReference type="EMBL" id="CAH2216926.1"/>
    </source>
</evidence>
<reference evidence="1" key="1">
    <citation type="submission" date="2022-03" db="EMBL/GenBank/DDBJ databases">
        <authorList>
            <person name="Lindestad O."/>
        </authorList>
    </citation>
    <scope>NUCLEOTIDE SEQUENCE</scope>
</reference>
<sequence>MLWSIYKQTNRCSREEHRGHGGLRRPGSDVRPNQPSIWNSLSLIPAPFTHDKLLIGMELIKKRRYKWDTAADPQPRIYIDKCNAAIVRRCRSDIKPTP</sequence>
<gene>
    <name evidence="1" type="primary">jg16515</name>
    <name evidence="1" type="ORF">PAEG_LOCUS4875</name>
</gene>
<dbReference type="AlphaFoldDB" id="A0A8S4QRN9"/>
<dbReference type="EMBL" id="CAKXAJ010017517">
    <property type="protein sequence ID" value="CAH2216926.1"/>
    <property type="molecule type" value="Genomic_DNA"/>
</dbReference>
<protein>
    <submittedName>
        <fullName evidence="1">Jg16515 protein</fullName>
    </submittedName>
</protein>
<accession>A0A8S4QRN9</accession>
<evidence type="ECO:0000313" key="2">
    <source>
        <dbReference type="Proteomes" id="UP000838756"/>
    </source>
</evidence>
<dbReference type="Proteomes" id="UP000838756">
    <property type="component" value="Unassembled WGS sequence"/>
</dbReference>